<dbReference type="KEGG" id="dor:Desor_2222"/>
<protein>
    <submittedName>
        <fullName evidence="1">Uncharacterized protein</fullName>
    </submittedName>
</protein>
<evidence type="ECO:0000313" key="1">
    <source>
        <dbReference type="EMBL" id="AET67824.1"/>
    </source>
</evidence>
<dbReference type="HOGENOM" id="CLU_2011574_0_0_9"/>
<keyword evidence="2" id="KW-1185">Reference proteome</keyword>
<proteinExistence type="predicted"/>
<accession>G7W8W4</accession>
<dbReference type="AlphaFoldDB" id="G7W8W4"/>
<dbReference type="PATRIC" id="fig|768706.3.peg.2239"/>
<reference evidence="1 2" key="2">
    <citation type="journal article" date="2012" name="J. Bacteriol.">
        <title>Complete genome sequences of Desulfosporosinus orientis DSM765T, Desulfosporosinus youngiae DSM17734T, Desulfosporosinus meridiei DSM13257T, and Desulfosporosinus acidiphilus DSM22704T.</title>
        <authorList>
            <person name="Pester M."/>
            <person name="Brambilla E."/>
            <person name="Alazard D."/>
            <person name="Rattei T."/>
            <person name="Weinmaier T."/>
            <person name="Han J."/>
            <person name="Lucas S."/>
            <person name="Lapidus A."/>
            <person name="Cheng J.F."/>
            <person name="Goodwin L."/>
            <person name="Pitluck S."/>
            <person name="Peters L."/>
            <person name="Ovchinnikova G."/>
            <person name="Teshima H."/>
            <person name="Detter J.C."/>
            <person name="Han C.S."/>
            <person name="Tapia R."/>
            <person name="Land M.L."/>
            <person name="Hauser L."/>
            <person name="Kyrpides N.C."/>
            <person name="Ivanova N.N."/>
            <person name="Pagani I."/>
            <person name="Huntmann M."/>
            <person name="Wei C.L."/>
            <person name="Davenport K.W."/>
            <person name="Daligault H."/>
            <person name="Chain P.S."/>
            <person name="Chen A."/>
            <person name="Mavromatis K."/>
            <person name="Markowitz V."/>
            <person name="Szeto E."/>
            <person name="Mikhailova N."/>
            <person name="Pati A."/>
            <person name="Wagner M."/>
            <person name="Woyke T."/>
            <person name="Ollivier B."/>
            <person name="Klenk H.P."/>
            <person name="Spring S."/>
            <person name="Loy A."/>
        </authorList>
    </citation>
    <scope>NUCLEOTIDE SEQUENCE [LARGE SCALE GENOMIC DNA]</scope>
    <source>
        <strain evidence="2">ATCC 19365 / DSM 765 / NCIMB 8382 / VKM B-1628</strain>
    </source>
</reference>
<reference evidence="2" key="1">
    <citation type="submission" date="2011-11" db="EMBL/GenBank/DDBJ databases">
        <title>Complete sequence of Desulfosporosinus orientis DSM 765.</title>
        <authorList>
            <person name="Lucas S."/>
            <person name="Han J."/>
            <person name="Lapidus A."/>
            <person name="Cheng J.-F."/>
            <person name="Goodwin L."/>
            <person name="Pitluck S."/>
            <person name="Peters L."/>
            <person name="Ovchinnikova G."/>
            <person name="Teshima H."/>
            <person name="Detter J.C."/>
            <person name="Han C."/>
            <person name="Tapia R."/>
            <person name="Land M."/>
            <person name="Hauser L."/>
            <person name="Kyrpides N."/>
            <person name="Ivanova N."/>
            <person name="Pagani I."/>
            <person name="Pester M."/>
            <person name="Spring S."/>
            <person name="Ollivier B."/>
            <person name="Rattei T."/>
            <person name="Klenk H.-P."/>
            <person name="Wagner M."/>
            <person name="Loy A."/>
            <person name="Woyke T."/>
        </authorList>
    </citation>
    <scope>NUCLEOTIDE SEQUENCE [LARGE SCALE GENOMIC DNA]</scope>
    <source>
        <strain evidence="2">ATCC 19365 / DSM 765 / NCIMB 8382 / VKM B-1628</strain>
    </source>
</reference>
<gene>
    <name evidence="1" type="ordered locus">Desor_2222</name>
</gene>
<dbReference type="Proteomes" id="UP000006346">
    <property type="component" value="Chromosome"/>
</dbReference>
<name>G7W8W4_DESOD</name>
<dbReference type="STRING" id="768706.Desor_2222"/>
<dbReference type="EMBL" id="CP003108">
    <property type="protein sequence ID" value="AET67824.1"/>
    <property type="molecule type" value="Genomic_DNA"/>
</dbReference>
<sequence>MTRFQSYLPGKVRILATGEIHDRDNLSHMKFFGRGISEDGRLCNVEEQLKVRQLMSSVRPVIDKQSEAERTSSRIEIYLLDGNYIEITAVGNSLVQIVDPFSYKYVVEQPDIRDILDKLSNPD</sequence>
<evidence type="ECO:0000313" key="2">
    <source>
        <dbReference type="Proteomes" id="UP000006346"/>
    </source>
</evidence>
<organism evidence="1 2">
    <name type="scientific">Desulfosporosinus orientis (strain ATCC 19365 / DSM 765 / NCIMB 8382 / VKM B-1628 / Singapore I)</name>
    <name type="common">Desulfotomaculum orientis</name>
    <dbReference type="NCBI Taxonomy" id="768706"/>
    <lineage>
        <taxon>Bacteria</taxon>
        <taxon>Bacillati</taxon>
        <taxon>Bacillota</taxon>
        <taxon>Clostridia</taxon>
        <taxon>Eubacteriales</taxon>
        <taxon>Desulfitobacteriaceae</taxon>
        <taxon>Desulfosporosinus</taxon>
    </lineage>
</organism>